<dbReference type="AlphaFoldDB" id="A0A4V3B3R9"/>
<organism evidence="2 3">
    <name type="scientific">Microbacterium oleivorans</name>
    <dbReference type="NCBI Taxonomy" id="273677"/>
    <lineage>
        <taxon>Bacteria</taxon>
        <taxon>Bacillati</taxon>
        <taxon>Actinomycetota</taxon>
        <taxon>Actinomycetes</taxon>
        <taxon>Micrococcales</taxon>
        <taxon>Microbacteriaceae</taxon>
        <taxon>Microbacterium</taxon>
    </lineage>
</organism>
<feature type="signal peptide" evidence="1">
    <location>
        <begin position="1"/>
        <end position="31"/>
    </location>
</feature>
<dbReference type="Proteomes" id="UP000295633">
    <property type="component" value="Unassembled WGS sequence"/>
</dbReference>
<keyword evidence="1" id="KW-0732">Signal</keyword>
<evidence type="ECO:0000256" key="1">
    <source>
        <dbReference type="SAM" id="SignalP"/>
    </source>
</evidence>
<evidence type="ECO:0008006" key="4">
    <source>
        <dbReference type="Google" id="ProtNLM"/>
    </source>
</evidence>
<evidence type="ECO:0000313" key="3">
    <source>
        <dbReference type="Proteomes" id="UP000295633"/>
    </source>
</evidence>
<protein>
    <recommendedName>
        <fullName evidence="4">DUF732 domain-containing protein</fullName>
    </recommendedName>
</protein>
<dbReference type="PROSITE" id="PS51257">
    <property type="entry name" value="PROKAR_LIPOPROTEIN"/>
    <property type="match status" value="1"/>
</dbReference>
<feature type="chain" id="PRO_5038406277" description="DUF732 domain-containing protein" evidence="1">
    <location>
        <begin position="32"/>
        <end position="208"/>
    </location>
</feature>
<accession>A0A4V3B3R9</accession>
<gene>
    <name evidence="2" type="ORF">E2R54_05050</name>
</gene>
<dbReference type="EMBL" id="SMZX01000001">
    <property type="protein sequence ID" value="TDL45813.1"/>
    <property type="molecule type" value="Genomic_DNA"/>
</dbReference>
<sequence>MTSAVSRRLLPILTVVVAALTLVGCAGTSTAGGASATPSASPTQTTSAEDAAFTAEIAARLPEADMDTLIPMVHQLCEDLYDDDKGYLLGYGVFNDKIREQYGDEAVEIIVPPAVETYCPGDEPKMVEAFKKQMAEEFPDVDLAESLAISRAFCADVESMSIEKSVDRFITTAESFLTSESASAIIGMAPTAFCPEKTDAVIAYLRTL</sequence>
<dbReference type="RefSeq" id="WP_133398918.1">
    <property type="nucleotide sequence ID" value="NZ_SMZX01000001.1"/>
</dbReference>
<comment type="caution">
    <text evidence="2">The sequence shown here is derived from an EMBL/GenBank/DDBJ whole genome shotgun (WGS) entry which is preliminary data.</text>
</comment>
<evidence type="ECO:0000313" key="2">
    <source>
        <dbReference type="EMBL" id="TDL45813.1"/>
    </source>
</evidence>
<reference evidence="2 3" key="1">
    <citation type="submission" date="2019-03" db="EMBL/GenBank/DDBJ databases">
        <title>Genome Sequencing and Assembly of Various Microbes Isolated from Partially Reclaimed Soil and Acid Mine Drainage (AMD) Site.</title>
        <authorList>
            <person name="Steinbock B."/>
            <person name="Bechtold R."/>
            <person name="Sevigny J.L."/>
            <person name="Thomas D."/>
            <person name="Cuthill L.R."/>
            <person name="Aveiro Johannsen E.J."/>
            <person name="Thomas K."/>
            <person name="Ghosh A."/>
        </authorList>
    </citation>
    <scope>NUCLEOTIDE SEQUENCE [LARGE SCALE GENOMIC DNA]</scope>
    <source>
        <strain evidence="2 3">F-B2</strain>
    </source>
</reference>
<proteinExistence type="predicted"/>
<name>A0A4V3B3R9_9MICO</name>